<keyword evidence="8" id="KW-0645">Protease</keyword>
<dbReference type="PRINTS" id="PR00300">
    <property type="entry name" value="CLPPROTEASEA"/>
</dbReference>
<dbReference type="Gene3D" id="1.10.1780.10">
    <property type="entry name" value="Clp, N-terminal domain"/>
    <property type="match status" value="1"/>
</dbReference>
<protein>
    <submittedName>
        <fullName evidence="8">ATP-dependent Clp protease ATP-binding subunit</fullName>
    </submittedName>
</protein>
<dbReference type="GO" id="GO:0005524">
    <property type="term" value="F:ATP binding"/>
    <property type="evidence" value="ECO:0007669"/>
    <property type="project" value="UniProtKB-KW"/>
</dbReference>
<dbReference type="GO" id="GO:0034605">
    <property type="term" value="P:cellular response to heat"/>
    <property type="evidence" value="ECO:0007669"/>
    <property type="project" value="TreeGrafter"/>
</dbReference>
<dbReference type="SUPFAM" id="SSF52540">
    <property type="entry name" value="P-loop containing nucleoside triphosphate hydrolases"/>
    <property type="match status" value="2"/>
</dbReference>
<comment type="caution">
    <text evidence="8">The sequence shown here is derived from an EMBL/GenBank/DDBJ whole genome shotgun (WGS) entry which is preliminary data.</text>
</comment>
<dbReference type="InterPro" id="IPR027417">
    <property type="entry name" value="P-loop_NTPase"/>
</dbReference>
<accession>A0A3M0YX87</accession>
<gene>
    <name evidence="8" type="ORF">D6810_03235</name>
</gene>
<organism evidence="8 9">
    <name type="scientific">Candidatus Dojkabacteria bacterium</name>
    <dbReference type="NCBI Taxonomy" id="2099670"/>
    <lineage>
        <taxon>Bacteria</taxon>
        <taxon>Candidatus Dojkabacteria</taxon>
    </lineage>
</organism>
<dbReference type="Pfam" id="PF17871">
    <property type="entry name" value="AAA_lid_9"/>
    <property type="match status" value="1"/>
</dbReference>
<dbReference type="CDD" id="cd19499">
    <property type="entry name" value="RecA-like_ClpB_Hsp104-like"/>
    <property type="match status" value="1"/>
</dbReference>
<keyword evidence="8" id="KW-0378">Hydrolase</keyword>
<dbReference type="Pfam" id="PF07724">
    <property type="entry name" value="AAA_2"/>
    <property type="match status" value="1"/>
</dbReference>
<dbReference type="FunFam" id="3.40.50.300:FF:000025">
    <property type="entry name" value="ATP-dependent Clp protease subunit"/>
    <property type="match status" value="1"/>
</dbReference>
<dbReference type="Gene3D" id="4.10.860.10">
    <property type="entry name" value="UVR domain"/>
    <property type="match status" value="1"/>
</dbReference>
<dbReference type="Pfam" id="PF00004">
    <property type="entry name" value="AAA"/>
    <property type="match status" value="1"/>
</dbReference>
<dbReference type="InterPro" id="IPR050130">
    <property type="entry name" value="ClpA_ClpB"/>
</dbReference>
<dbReference type="GO" id="GO:0005737">
    <property type="term" value="C:cytoplasm"/>
    <property type="evidence" value="ECO:0007669"/>
    <property type="project" value="TreeGrafter"/>
</dbReference>
<evidence type="ECO:0000313" key="9">
    <source>
        <dbReference type="Proteomes" id="UP000269410"/>
    </source>
</evidence>
<dbReference type="InterPro" id="IPR003593">
    <property type="entry name" value="AAA+_ATPase"/>
</dbReference>
<dbReference type="Gene3D" id="3.40.50.300">
    <property type="entry name" value="P-loop containing nucleotide triphosphate hydrolases"/>
    <property type="match status" value="2"/>
</dbReference>
<feature type="domain" description="Clp R" evidence="7">
    <location>
        <begin position="4"/>
        <end position="144"/>
    </location>
</feature>
<evidence type="ECO:0000256" key="6">
    <source>
        <dbReference type="SAM" id="Coils"/>
    </source>
</evidence>
<dbReference type="InterPro" id="IPR004176">
    <property type="entry name" value="Clp_R_N"/>
</dbReference>
<dbReference type="InterPro" id="IPR001270">
    <property type="entry name" value="ClpA/B"/>
</dbReference>
<keyword evidence="4" id="KW-0143">Chaperone</keyword>
<keyword evidence="3 8" id="KW-0067">ATP-binding</keyword>
<feature type="coiled-coil region" evidence="6">
    <location>
        <begin position="411"/>
        <end position="457"/>
    </location>
</feature>
<keyword evidence="2" id="KW-0547">Nucleotide-binding</keyword>
<dbReference type="GO" id="GO:0008233">
    <property type="term" value="F:peptidase activity"/>
    <property type="evidence" value="ECO:0007669"/>
    <property type="project" value="UniProtKB-KW"/>
</dbReference>
<proteinExistence type="predicted"/>
<evidence type="ECO:0000259" key="7">
    <source>
        <dbReference type="PROSITE" id="PS51903"/>
    </source>
</evidence>
<dbReference type="CDD" id="cd00009">
    <property type="entry name" value="AAA"/>
    <property type="match status" value="1"/>
</dbReference>
<dbReference type="Pfam" id="PF10431">
    <property type="entry name" value="ClpB_D2-small"/>
    <property type="match status" value="1"/>
</dbReference>
<dbReference type="Gene3D" id="1.10.8.60">
    <property type="match status" value="2"/>
</dbReference>
<dbReference type="PANTHER" id="PTHR11638">
    <property type="entry name" value="ATP-DEPENDENT CLP PROTEASE"/>
    <property type="match status" value="1"/>
</dbReference>
<sequence>MNLSELFAKRTNEALSRSVDIAIKKKQKSVDTEHILYGLTFDNVVISKIFRDLGIDTEELRSQVIKQMSEGNYDVKEPNFTPRAYQVIQIAYQESLELKHNYIGTEHILLGILLEQEGLGAQILKRYGITHTQLRQAVIKAVGEGDKEGQSVGSLDTPTLDQYTRDLTQLAKEDKIDPVIGREAEITRVIEILSRRKKNNPVLIGEPGVGKTAIAEGLALRIVSGNIPEILKGKRVKSLDLAALVAGSKFRGEFEERAKNLIKELESVGRNVILFIDELHTIIGSGAQAGELDFSNILKPALARGELQIIGATTLDEYQKYIEKDAALERRFQPVIVNEPTVEATIKILKGLKPRYESHHKLIITEESLEAAAFLSYRYIKNRFLPDKAIDLIDEACSRVRLRFTSEPEELRSIKQEIKKLEAERESLTRSGQHKESAEVKVQIEQLKEKMKPLEDDWNRQKGTGTPEVKKKDVLEVISSITGIPVTELNQADRKKLENLEELLSSRVIGQPDAVRIVADSIRRSRVGLKDPNRPIATFMFLGPTGVGKTELAKAIAQVVFGNEDEIVRIDMSEYMEKHSISRLIGAPPGYIGYDESGQLTEAIRRKPYSVVLLDEIEKAHPDVFNLFLQVFDEGKLTDGKGRVVDFKNTIIIATSNIGSDLIHTVGSFQNYAENIKKTMQEEDSNSLIKFKNPIESIPKIEDLKGQIIEILKKFFKPEFLNRLDDIIIFSPLRREDVELIAKNLLNRTADRMKEQRIEITFDESAIKEIAEIGYDPSFGARPLKRAIQREIENLLADALIKGFLSAGDKAVVGFAENKFYIDKQNK</sequence>
<evidence type="ECO:0000256" key="3">
    <source>
        <dbReference type="ARBA" id="ARBA00022840"/>
    </source>
</evidence>
<dbReference type="SMART" id="SM00382">
    <property type="entry name" value="AAA"/>
    <property type="match status" value="2"/>
</dbReference>
<dbReference type="InterPro" id="IPR041546">
    <property type="entry name" value="ClpA/ClpB_AAA_lid"/>
</dbReference>
<dbReference type="InterPro" id="IPR019489">
    <property type="entry name" value="Clp_ATPase_C"/>
</dbReference>
<name>A0A3M0YX87_9BACT</name>
<dbReference type="GO" id="GO:0016887">
    <property type="term" value="F:ATP hydrolysis activity"/>
    <property type="evidence" value="ECO:0007669"/>
    <property type="project" value="InterPro"/>
</dbReference>
<dbReference type="PROSITE" id="PS00871">
    <property type="entry name" value="CLPAB_2"/>
    <property type="match status" value="1"/>
</dbReference>
<dbReference type="InterPro" id="IPR036628">
    <property type="entry name" value="Clp_N_dom_sf"/>
</dbReference>
<dbReference type="InterPro" id="IPR028299">
    <property type="entry name" value="ClpA/B_CS2"/>
</dbReference>
<dbReference type="SUPFAM" id="SSF81923">
    <property type="entry name" value="Double Clp-N motif"/>
    <property type="match status" value="1"/>
</dbReference>
<evidence type="ECO:0000313" key="8">
    <source>
        <dbReference type="EMBL" id="RMD76699.1"/>
    </source>
</evidence>
<dbReference type="PANTHER" id="PTHR11638:SF145">
    <property type="entry name" value="CLPA_B PROTEASE ATP BINDING SUBUNIT-RELATED"/>
    <property type="match status" value="1"/>
</dbReference>
<dbReference type="FunFam" id="3.40.50.300:FF:000010">
    <property type="entry name" value="Chaperone clpB 1, putative"/>
    <property type="match status" value="1"/>
</dbReference>
<dbReference type="Pfam" id="PF02861">
    <property type="entry name" value="Clp_N"/>
    <property type="match status" value="1"/>
</dbReference>
<dbReference type="EMBL" id="RFKV01000108">
    <property type="protein sequence ID" value="RMD76699.1"/>
    <property type="molecule type" value="Genomic_DNA"/>
</dbReference>
<dbReference type="Proteomes" id="UP000269410">
    <property type="component" value="Unassembled WGS sequence"/>
</dbReference>
<keyword evidence="6" id="KW-0175">Coiled coil</keyword>
<evidence type="ECO:0000256" key="2">
    <source>
        <dbReference type="ARBA" id="ARBA00022741"/>
    </source>
</evidence>
<evidence type="ECO:0000256" key="5">
    <source>
        <dbReference type="PROSITE-ProRule" id="PRU01251"/>
    </source>
</evidence>
<dbReference type="GO" id="GO:0006508">
    <property type="term" value="P:proteolysis"/>
    <property type="evidence" value="ECO:0007669"/>
    <property type="project" value="UniProtKB-KW"/>
</dbReference>
<keyword evidence="1 5" id="KW-0677">Repeat</keyword>
<dbReference type="InterPro" id="IPR003959">
    <property type="entry name" value="ATPase_AAA_core"/>
</dbReference>
<dbReference type="SMART" id="SM01086">
    <property type="entry name" value="ClpB_D2-small"/>
    <property type="match status" value="1"/>
</dbReference>
<dbReference type="AlphaFoldDB" id="A0A3M0YX87"/>
<evidence type="ECO:0000256" key="1">
    <source>
        <dbReference type="ARBA" id="ARBA00022737"/>
    </source>
</evidence>
<reference evidence="8 9" key="1">
    <citation type="submission" date="2018-10" db="EMBL/GenBank/DDBJ databases">
        <title>Thermophilic Lithotrophy and Phototrophy in an Intertidal, Iron-rich, Geothermal Spring.</title>
        <authorList>
            <person name="Ward L.M."/>
            <person name="Idei A."/>
            <person name="Nakagawa M."/>
            <person name="Ueno Y."/>
            <person name="Fischer W."/>
            <person name="Mcglynn S.E."/>
        </authorList>
    </citation>
    <scope>NUCLEOTIDE SEQUENCE [LARGE SCALE GENOMIC DNA]</scope>
    <source>
        <strain evidence="8">J137</strain>
    </source>
</reference>
<evidence type="ECO:0000256" key="4">
    <source>
        <dbReference type="ARBA" id="ARBA00023186"/>
    </source>
</evidence>
<dbReference type="PROSITE" id="PS51903">
    <property type="entry name" value="CLP_R"/>
    <property type="match status" value="1"/>
</dbReference>